<feature type="compositionally biased region" description="Gly residues" evidence="10">
    <location>
        <begin position="1294"/>
        <end position="1310"/>
    </location>
</feature>
<dbReference type="SUPFAM" id="SSF46915">
    <property type="entry name" value="Polynucleotide phosphorylase/guanosine pentaphosphate synthase (PNPase/GPSI), domain 3"/>
    <property type="match status" value="1"/>
</dbReference>
<evidence type="ECO:0000256" key="1">
    <source>
        <dbReference type="ARBA" id="ARBA00007404"/>
    </source>
</evidence>
<dbReference type="Gene3D" id="1.25.70.10">
    <property type="entry name" value="Transcription termination factor 3, mitochondrial"/>
    <property type="match status" value="2"/>
</dbReference>
<evidence type="ECO:0000256" key="10">
    <source>
        <dbReference type="SAM" id="MobiDB-lite"/>
    </source>
</evidence>
<feature type="region of interest" description="Disordered" evidence="10">
    <location>
        <begin position="1193"/>
        <end position="1216"/>
    </location>
</feature>
<comment type="caution">
    <text evidence="12">The sequence shown here is derived from an EMBL/GenBank/DDBJ whole genome shotgun (WGS) entry which is preliminary data.</text>
</comment>
<dbReference type="EC" id="2.7.7.8" evidence="3"/>
<dbReference type="InterPro" id="IPR012340">
    <property type="entry name" value="NA-bd_OB-fold"/>
</dbReference>
<dbReference type="Gene3D" id="3.30.1370.10">
    <property type="entry name" value="K Homology domain, type 1"/>
    <property type="match status" value="1"/>
</dbReference>
<feature type="compositionally biased region" description="Basic and acidic residues" evidence="10">
    <location>
        <begin position="1311"/>
        <end position="1322"/>
    </location>
</feature>
<proteinExistence type="inferred from homology"/>
<dbReference type="InterPro" id="IPR036612">
    <property type="entry name" value="KH_dom_type_1_sf"/>
</dbReference>
<dbReference type="CDD" id="cd11364">
    <property type="entry name" value="RNase_PH_PNPase_2"/>
    <property type="match status" value="1"/>
</dbReference>
<dbReference type="NCBIfam" id="NF008805">
    <property type="entry name" value="PRK11824.1"/>
    <property type="match status" value="1"/>
</dbReference>
<evidence type="ECO:0000256" key="8">
    <source>
        <dbReference type="ARBA" id="ARBA00031451"/>
    </source>
</evidence>
<dbReference type="SMART" id="SM00316">
    <property type="entry name" value="S1"/>
    <property type="match status" value="1"/>
</dbReference>
<evidence type="ECO:0000256" key="9">
    <source>
        <dbReference type="PROSITE-ProRule" id="PRU00117"/>
    </source>
</evidence>
<dbReference type="PANTHER" id="PTHR11252">
    <property type="entry name" value="POLYRIBONUCLEOTIDE NUCLEOTIDYLTRANSFERASE"/>
    <property type="match status" value="1"/>
</dbReference>
<evidence type="ECO:0000259" key="11">
    <source>
        <dbReference type="PROSITE" id="PS50126"/>
    </source>
</evidence>
<reference evidence="12 13" key="1">
    <citation type="journal article" date="2023" name="Commun. Biol.">
        <title>Genome analysis of Parmales, the sister group of diatoms, reveals the evolutionary specialization of diatoms from phago-mixotrophs to photoautotrophs.</title>
        <authorList>
            <person name="Ban H."/>
            <person name="Sato S."/>
            <person name="Yoshikawa S."/>
            <person name="Yamada K."/>
            <person name="Nakamura Y."/>
            <person name="Ichinomiya M."/>
            <person name="Sato N."/>
            <person name="Blanc-Mathieu R."/>
            <person name="Endo H."/>
            <person name="Kuwata A."/>
            <person name="Ogata H."/>
        </authorList>
    </citation>
    <scope>NUCLEOTIDE SEQUENCE [LARGE SCALE GENOMIC DNA]</scope>
</reference>
<keyword evidence="13" id="KW-1185">Reference proteome</keyword>
<keyword evidence="7" id="KW-0809">Transit peptide</keyword>
<gene>
    <name evidence="12" type="ORF">TeGR_g14114</name>
</gene>
<dbReference type="InterPro" id="IPR003690">
    <property type="entry name" value="MTERF"/>
</dbReference>
<sequence>MWQQVVRRSLKQIGYVDGSATLSNGGYSLSLITELFGLAGLRTEELRLEGADGAAMIAIEAHVRRLVLLLEAGPPPPTLPPPPPPSSLSSSPPPTDDYLFSIEGAAPAGGGEAAAAYAAAYAASAADFAPPGSAPIPFRPIVSTASVLSLLGFTPSDILTIYAARPSLAFDPPAVVWRTASNTLDLLTGTLKLRKYDARKLVREQPALLTLPVSVGCVSTIDYLTTLGVTQSWLSSNKRVLGSLLTIKRATLQKLVCVISDSLPTSSGFMPRETITKIVKHPDFPLILDKFCGEDELLTAQSYESLVETVHELTNCRYGISPVKVLSAFPKIMVLEGGAARIRQTVAFMSSDAELEEAEVTVCLERFPSLFGTQITDMKRVIAFLHEHEVVTAGDGSLPKVIKAFPYLLTLRVPAMTRVVNYLKKIGVNNVGRFISRVPPLLSHNVEREIMPKWTLLKEQGVEVYTLSRFPAYFSYPLSRINDRYSYLNSLDMQVKSLGIDKVLRGGDEDFVRTVAGGGDVADYHAFLRSNKPAHSFIPVPSNNFPPPPSRTFVSTLQGVASTSDAMGNTVHTLSLPVGDQTYEMKTGQIGRQAGCAIFFTCGDNMLYSTACRSNSPKEELDFVPLSVEHQERMSAAGTTSGGYNKRDGRPGEGEILTARLIDRPIRPLIDSGWRHDTQLLSWVMSYDGTTSTNVMAINAASAAIYLSDVPIRSPVGAVEVGRVNGTFVLNPDNAAKEQSEMHLTVAGTAKAVLMIEGAADFVPEAVLIDAVAFAHEAIRGICQGLEEFAAVAGKTRYTGSIRPPPPGLTEAVEEQFSSVVDAAYAAEDKSSMSKAIDDAYIKVAADLGGEGKPFEGHKGDLKTALKKVFTSKMLSLARSEGMRVDGRGITTVRPIEASVGFLPRVHGSALFTRGETQSLATTTLGDKGMRQKVDGIDGLENKRFYLQYTFPPSCVGETGRVGAPGRREVGHGNLAERALIPAIPSADDFPYTIRVESLITESHGSSSMASVCGGCLSLMDAGVPVKSVVAGIAMGALMEPGSSIEDSIVLTDLMGIEDALGSMDFKVAGNREGISTFQLDTKGDGLTVPFMRRALEQARVGRLHILDRMEALLPGGVRDDLPATVPKIHSFTIAPASIGKVIGPGGKQIRAIIEDNELSNMDVGEDGTVQISGYNSTKLEEVEAFVTKLLEGGDRGGRGGDRKPREPKEAYAGPEPVEGQLYKGKVTGLHSWGVFLEFMPGLEGLCHVSELSSERVRSCEGFVNSLGNEIEVMYIGMDDRGKRKLSRRAVSEGKGGGGRGGGGGGGGDGGSRKEGSMRERGPPMPAPTMSTEEMDVITAALDEAIM</sequence>
<evidence type="ECO:0000313" key="13">
    <source>
        <dbReference type="Proteomes" id="UP001165060"/>
    </source>
</evidence>
<dbReference type="Gene3D" id="2.40.50.140">
    <property type="entry name" value="Nucleic acid-binding proteins"/>
    <property type="match status" value="1"/>
</dbReference>
<dbReference type="InterPro" id="IPR012162">
    <property type="entry name" value="PNPase"/>
</dbReference>
<dbReference type="InterPro" id="IPR036456">
    <property type="entry name" value="PNPase_PH_RNA-bd_sf"/>
</dbReference>
<dbReference type="SUPFAM" id="SSF55666">
    <property type="entry name" value="Ribonuclease PH domain 2-like"/>
    <property type="match status" value="2"/>
</dbReference>
<keyword evidence="4" id="KW-0808">Transferase</keyword>
<evidence type="ECO:0000256" key="4">
    <source>
        <dbReference type="ARBA" id="ARBA00022679"/>
    </source>
</evidence>
<dbReference type="SMART" id="SM00322">
    <property type="entry name" value="KH"/>
    <property type="match status" value="1"/>
</dbReference>
<dbReference type="NCBIfam" id="TIGR03591">
    <property type="entry name" value="polynuc_phos"/>
    <property type="match status" value="1"/>
</dbReference>
<dbReference type="SUPFAM" id="SSF50249">
    <property type="entry name" value="Nucleic acid-binding proteins"/>
    <property type="match status" value="1"/>
</dbReference>
<accession>A0ABQ6NBU8</accession>
<evidence type="ECO:0000256" key="6">
    <source>
        <dbReference type="ARBA" id="ARBA00022884"/>
    </source>
</evidence>
<dbReference type="InterPro" id="IPR001247">
    <property type="entry name" value="ExoRNase_PH_dom1"/>
</dbReference>
<evidence type="ECO:0000256" key="7">
    <source>
        <dbReference type="ARBA" id="ARBA00022946"/>
    </source>
</evidence>
<dbReference type="SUPFAM" id="SSF54211">
    <property type="entry name" value="Ribosomal protein S5 domain 2-like"/>
    <property type="match status" value="2"/>
</dbReference>
<dbReference type="InterPro" id="IPR020568">
    <property type="entry name" value="Ribosomal_Su5_D2-typ_SF"/>
</dbReference>
<dbReference type="Pfam" id="PF03725">
    <property type="entry name" value="RNase_PH_C"/>
    <property type="match status" value="1"/>
</dbReference>
<dbReference type="InterPro" id="IPR027408">
    <property type="entry name" value="PNPase/RNase_PH_dom_sf"/>
</dbReference>
<dbReference type="PROSITE" id="PS50084">
    <property type="entry name" value="KH_TYPE_1"/>
    <property type="match status" value="1"/>
</dbReference>
<dbReference type="PROSITE" id="PS50126">
    <property type="entry name" value="S1"/>
    <property type="match status" value="1"/>
</dbReference>
<dbReference type="InterPro" id="IPR038538">
    <property type="entry name" value="MTERF_sf"/>
</dbReference>
<dbReference type="CDD" id="cd02393">
    <property type="entry name" value="KH-I_PNPase"/>
    <property type="match status" value="1"/>
</dbReference>
<dbReference type="InterPro" id="IPR004087">
    <property type="entry name" value="KH_dom"/>
</dbReference>
<dbReference type="SUPFAM" id="SSF54791">
    <property type="entry name" value="Eukaryotic type KH-domain (KH-domain type I)"/>
    <property type="match status" value="1"/>
</dbReference>
<evidence type="ECO:0000256" key="3">
    <source>
        <dbReference type="ARBA" id="ARBA00012416"/>
    </source>
</evidence>
<dbReference type="InterPro" id="IPR036345">
    <property type="entry name" value="ExoRNase_PH_dom2_sf"/>
</dbReference>
<dbReference type="SMART" id="SM00733">
    <property type="entry name" value="Mterf"/>
    <property type="match status" value="5"/>
</dbReference>
<dbReference type="Pfam" id="PF00575">
    <property type="entry name" value="S1"/>
    <property type="match status" value="1"/>
</dbReference>
<evidence type="ECO:0000256" key="5">
    <source>
        <dbReference type="ARBA" id="ARBA00022695"/>
    </source>
</evidence>
<feature type="region of interest" description="Disordered" evidence="10">
    <location>
        <begin position="74"/>
        <end position="93"/>
    </location>
</feature>
<evidence type="ECO:0000313" key="12">
    <source>
        <dbReference type="EMBL" id="GMI52642.1"/>
    </source>
</evidence>
<feature type="compositionally biased region" description="Basic and acidic residues" evidence="10">
    <location>
        <begin position="1193"/>
        <end position="1210"/>
    </location>
</feature>
<evidence type="ECO:0000256" key="2">
    <source>
        <dbReference type="ARBA" id="ARBA00007692"/>
    </source>
</evidence>
<dbReference type="EMBL" id="BRYB01006230">
    <property type="protein sequence ID" value="GMI52642.1"/>
    <property type="molecule type" value="Genomic_DNA"/>
</dbReference>
<comment type="similarity">
    <text evidence="2">Belongs to the mTERF family.</text>
</comment>
<dbReference type="InterPro" id="IPR003029">
    <property type="entry name" value="S1_domain"/>
</dbReference>
<keyword evidence="6 9" id="KW-0694">RNA-binding</keyword>
<dbReference type="Pfam" id="PF01138">
    <property type="entry name" value="RNase_PH"/>
    <property type="match status" value="2"/>
</dbReference>
<keyword evidence="5" id="KW-0548">Nucleotidyltransferase</keyword>
<organism evidence="12 13">
    <name type="scientific">Tetraparma gracilis</name>
    <dbReference type="NCBI Taxonomy" id="2962635"/>
    <lineage>
        <taxon>Eukaryota</taxon>
        <taxon>Sar</taxon>
        <taxon>Stramenopiles</taxon>
        <taxon>Ochrophyta</taxon>
        <taxon>Bolidophyceae</taxon>
        <taxon>Parmales</taxon>
        <taxon>Triparmaceae</taxon>
        <taxon>Tetraparma</taxon>
    </lineage>
</organism>
<comment type="similarity">
    <text evidence="1">Belongs to the polyribonucleotide nucleotidyltransferase family.</text>
</comment>
<protein>
    <recommendedName>
        <fullName evidence="3">polyribonucleotide nucleotidyltransferase</fullName>
        <ecNumber evidence="3">2.7.7.8</ecNumber>
    </recommendedName>
    <alternativeName>
        <fullName evidence="8">Polynucleotide phosphorylase 1</fullName>
    </alternativeName>
</protein>
<dbReference type="Gene3D" id="3.30.230.70">
    <property type="entry name" value="GHMP Kinase, N-terminal domain"/>
    <property type="match status" value="2"/>
</dbReference>
<dbReference type="HAMAP" id="MF_01595">
    <property type="entry name" value="PNPase"/>
    <property type="match status" value="1"/>
</dbReference>
<dbReference type="PANTHER" id="PTHR11252:SF0">
    <property type="entry name" value="POLYRIBONUCLEOTIDE NUCLEOTIDYLTRANSFERASE 1, MITOCHONDRIAL"/>
    <property type="match status" value="1"/>
</dbReference>
<name>A0ABQ6NBU8_9STRA</name>
<feature type="domain" description="S1 motif" evidence="11">
    <location>
        <begin position="1220"/>
        <end position="1289"/>
    </location>
</feature>
<dbReference type="Proteomes" id="UP001165060">
    <property type="component" value="Unassembled WGS sequence"/>
</dbReference>
<dbReference type="Pfam" id="PF02536">
    <property type="entry name" value="mTERF"/>
    <property type="match status" value="1"/>
</dbReference>
<dbReference type="InterPro" id="IPR015847">
    <property type="entry name" value="ExoRNase_PH_dom2"/>
</dbReference>
<feature type="region of interest" description="Disordered" evidence="10">
    <location>
        <begin position="1284"/>
        <end position="1335"/>
    </location>
</feature>